<keyword evidence="2" id="KW-0378">Hydrolase</keyword>
<organism evidence="2 3">
    <name type="scientific">Ruficoccus amylovorans</name>
    <dbReference type="NCBI Taxonomy" id="1804625"/>
    <lineage>
        <taxon>Bacteria</taxon>
        <taxon>Pseudomonadati</taxon>
        <taxon>Verrucomicrobiota</taxon>
        <taxon>Opitutia</taxon>
        <taxon>Puniceicoccales</taxon>
        <taxon>Cerasicoccaceae</taxon>
        <taxon>Ruficoccus</taxon>
    </lineage>
</organism>
<protein>
    <submittedName>
        <fullName evidence="2">Nucleoside hydrolase</fullName>
    </submittedName>
</protein>
<proteinExistence type="predicted"/>
<evidence type="ECO:0000313" key="2">
    <source>
        <dbReference type="EMBL" id="MBC2593712.1"/>
    </source>
</evidence>
<dbReference type="InterPro" id="IPR036452">
    <property type="entry name" value="Ribo_hydro-like"/>
</dbReference>
<keyword evidence="3" id="KW-1185">Reference proteome</keyword>
<dbReference type="SUPFAM" id="SSF53590">
    <property type="entry name" value="Nucleoside hydrolase"/>
    <property type="match status" value="1"/>
</dbReference>
<evidence type="ECO:0000313" key="3">
    <source>
        <dbReference type="Proteomes" id="UP000546464"/>
    </source>
</evidence>
<dbReference type="Pfam" id="PF01156">
    <property type="entry name" value="IU_nuc_hydro"/>
    <property type="match status" value="1"/>
</dbReference>
<dbReference type="EMBL" id="JACHVB010000014">
    <property type="protein sequence ID" value="MBC2593712.1"/>
    <property type="molecule type" value="Genomic_DNA"/>
</dbReference>
<dbReference type="GO" id="GO:0016799">
    <property type="term" value="F:hydrolase activity, hydrolyzing N-glycosyl compounds"/>
    <property type="evidence" value="ECO:0007669"/>
    <property type="project" value="InterPro"/>
</dbReference>
<dbReference type="PANTHER" id="PTHR43264:SF1">
    <property type="entry name" value="INOSINE_URIDINE-PREFERRING NUCLEOSIDE HYDROLASE DOMAIN-CONTAINING PROTEIN"/>
    <property type="match status" value="1"/>
</dbReference>
<evidence type="ECO:0000259" key="1">
    <source>
        <dbReference type="Pfam" id="PF01156"/>
    </source>
</evidence>
<accession>A0A842HBB4</accession>
<dbReference type="AlphaFoldDB" id="A0A842HBB4"/>
<dbReference type="Proteomes" id="UP000546464">
    <property type="component" value="Unassembled WGS sequence"/>
</dbReference>
<sequence>MNCHNFSKEPVRLILDTDMGNDIDDALALAMLHAMQSRGECELLGVISSKAHELSPVFIDLMNTFYGRGTIPVGAVHEGVTPNERTYLGPICRAPDRFPRSYPENGYEPSVALLRRLLSREADGSVTLLMIGFSTNIAQLFDTGADEHSPLDGRELLARKVGRVVVMAGDFSEEVQRHPTLDNREYNVHCDISASMRFFNDCPVPLTLCGYEIGLAMLYPCRSILEDYEWTRYHPLAEGYRLYKPMPYDRPMWDPAAALEAVRPGCEAFTCSPPGWVAVDEQGIMRFHEDSAGLHRYLKIVPEQLKQSVNEIVELCAQPVYTDRQTVGKGIAENSTSATGSACPSL</sequence>
<gene>
    <name evidence="2" type="ORF">H5P28_05495</name>
</gene>
<dbReference type="RefSeq" id="WP_185674713.1">
    <property type="nucleotide sequence ID" value="NZ_JACHVB010000014.1"/>
</dbReference>
<feature type="domain" description="Inosine/uridine-preferring nucleoside hydrolase" evidence="1">
    <location>
        <begin position="13"/>
        <end position="282"/>
    </location>
</feature>
<dbReference type="CDD" id="cd02652">
    <property type="entry name" value="nuc_hydro_2"/>
    <property type="match status" value="1"/>
</dbReference>
<dbReference type="PANTHER" id="PTHR43264">
    <property type="match status" value="1"/>
</dbReference>
<comment type="caution">
    <text evidence="2">The sequence shown here is derived from an EMBL/GenBank/DDBJ whole genome shotgun (WGS) entry which is preliminary data.</text>
</comment>
<reference evidence="2 3" key="1">
    <citation type="submission" date="2020-07" db="EMBL/GenBank/DDBJ databases">
        <authorList>
            <person name="Feng X."/>
        </authorList>
    </citation>
    <scope>NUCLEOTIDE SEQUENCE [LARGE SCALE GENOMIC DNA]</scope>
    <source>
        <strain evidence="2 3">JCM31066</strain>
    </source>
</reference>
<dbReference type="InterPro" id="IPR001910">
    <property type="entry name" value="Inosine/uridine_hydrolase_dom"/>
</dbReference>
<name>A0A842HBB4_9BACT</name>
<dbReference type="Gene3D" id="3.90.245.10">
    <property type="entry name" value="Ribonucleoside hydrolase-like"/>
    <property type="match status" value="1"/>
</dbReference>